<protein>
    <submittedName>
        <fullName evidence="2">Rhodanese-related sulfurtransferase</fullName>
    </submittedName>
</protein>
<dbReference type="Proteomes" id="UP000578449">
    <property type="component" value="Unassembled WGS sequence"/>
</dbReference>
<comment type="caution">
    <text evidence="2">The sequence shown here is derived from an EMBL/GenBank/DDBJ whole genome shotgun (WGS) entry which is preliminary data.</text>
</comment>
<sequence length="129" mass="13321">MERITCEDLLALLDSGDVQLVEALPADAFAAEHLPGARNVPDQVSAELAGLVAPDRAAPVVVYCSGPYCNRSKIAAAAFVRLGYADVRVYTGGKKDWAQAGLAFEGSRASTPTTVSTISDAAAVAGRPS</sequence>
<dbReference type="GO" id="GO:0004792">
    <property type="term" value="F:thiosulfate-cyanide sulfurtransferase activity"/>
    <property type="evidence" value="ECO:0007669"/>
    <property type="project" value="InterPro"/>
</dbReference>
<dbReference type="PROSITE" id="PS00380">
    <property type="entry name" value="RHODANESE_1"/>
    <property type="match status" value="1"/>
</dbReference>
<dbReference type="AlphaFoldDB" id="A0A840PJJ5"/>
<evidence type="ECO:0000313" key="2">
    <source>
        <dbReference type="EMBL" id="MBB5136235.1"/>
    </source>
</evidence>
<accession>A0A840PJJ5</accession>
<keyword evidence="3" id="KW-1185">Reference proteome</keyword>
<dbReference type="RefSeq" id="WP_185053136.1">
    <property type="nucleotide sequence ID" value="NZ_BAABIX010000036.1"/>
</dbReference>
<keyword evidence="2" id="KW-0808">Transferase</keyword>
<dbReference type="InterPro" id="IPR036873">
    <property type="entry name" value="Rhodanese-like_dom_sf"/>
</dbReference>
<dbReference type="PROSITE" id="PS50206">
    <property type="entry name" value="RHODANESE_3"/>
    <property type="match status" value="1"/>
</dbReference>
<dbReference type="EMBL" id="JACHGN010000013">
    <property type="protein sequence ID" value="MBB5136235.1"/>
    <property type="molecule type" value="Genomic_DNA"/>
</dbReference>
<dbReference type="InterPro" id="IPR001763">
    <property type="entry name" value="Rhodanese-like_dom"/>
</dbReference>
<organism evidence="2 3">
    <name type="scientific">Thermocatellispora tengchongensis</name>
    <dbReference type="NCBI Taxonomy" id="1073253"/>
    <lineage>
        <taxon>Bacteria</taxon>
        <taxon>Bacillati</taxon>
        <taxon>Actinomycetota</taxon>
        <taxon>Actinomycetes</taxon>
        <taxon>Streptosporangiales</taxon>
        <taxon>Streptosporangiaceae</taxon>
        <taxon>Thermocatellispora</taxon>
    </lineage>
</organism>
<evidence type="ECO:0000313" key="3">
    <source>
        <dbReference type="Proteomes" id="UP000578449"/>
    </source>
</evidence>
<feature type="domain" description="Rhodanese" evidence="1">
    <location>
        <begin position="14"/>
        <end position="106"/>
    </location>
</feature>
<proteinExistence type="predicted"/>
<dbReference type="SMART" id="SM00450">
    <property type="entry name" value="RHOD"/>
    <property type="match status" value="1"/>
</dbReference>
<name>A0A840PJJ5_9ACTN</name>
<dbReference type="SUPFAM" id="SSF52821">
    <property type="entry name" value="Rhodanese/Cell cycle control phosphatase"/>
    <property type="match status" value="1"/>
</dbReference>
<dbReference type="Pfam" id="PF00581">
    <property type="entry name" value="Rhodanese"/>
    <property type="match status" value="1"/>
</dbReference>
<reference evidence="2 3" key="1">
    <citation type="submission" date="2020-08" db="EMBL/GenBank/DDBJ databases">
        <title>Genomic Encyclopedia of Type Strains, Phase IV (KMG-IV): sequencing the most valuable type-strain genomes for metagenomic binning, comparative biology and taxonomic classification.</title>
        <authorList>
            <person name="Goeker M."/>
        </authorList>
    </citation>
    <scope>NUCLEOTIDE SEQUENCE [LARGE SCALE GENOMIC DNA]</scope>
    <source>
        <strain evidence="2 3">DSM 45615</strain>
    </source>
</reference>
<dbReference type="InterPro" id="IPR001307">
    <property type="entry name" value="Thiosulphate_STrfase_CS"/>
</dbReference>
<evidence type="ECO:0000259" key="1">
    <source>
        <dbReference type="PROSITE" id="PS50206"/>
    </source>
</evidence>
<dbReference type="CDD" id="cd00158">
    <property type="entry name" value="RHOD"/>
    <property type="match status" value="1"/>
</dbReference>
<gene>
    <name evidence="2" type="ORF">HNP84_005979</name>
</gene>
<dbReference type="Gene3D" id="3.40.250.10">
    <property type="entry name" value="Rhodanese-like domain"/>
    <property type="match status" value="1"/>
</dbReference>